<evidence type="ECO:0000313" key="1">
    <source>
        <dbReference type="EMBL" id="TYS45871.1"/>
    </source>
</evidence>
<accession>A0A5D4R6K8</accession>
<dbReference type="AlphaFoldDB" id="A0A5D4R6K8"/>
<dbReference type="Proteomes" id="UP000322139">
    <property type="component" value="Unassembled WGS sequence"/>
</dbReference>
<dbReference type="EMBL" id="VTER01000009">
    <property type="protein sequence ID" value="TYS45871.1"/>
    <property type="molecule type" value="Genomic_DNA"/>
</dbReference>
<comment type="caution">
    <text evidence="1">The sequence shown here is derived from an EMBL/GenBank/DDBJ whole genome shotgun (WGS) entry which is preliminary data.</text>
</comment>
<sequence length="224" mass="25042">MKDYKAAEFNEAAVIIKELGLLPLAPLIPGYPALNTITDPESWHAGGDSDPWTWRTRFAGEGIAAYGKFISKKAVFLSKDWVPLFLAALGKNDVPEERYHKGELSKEALTLFSLINAHEGIDTRLLRKKANLLGKEQKKAFDQGLQELQGSMDIVISGIKEKQNEAGETNGWNSTSYETMECWLEKNGIERLSISREEAKEKLLQHFSGFCPDDALKKISKILS</sequence>
<organism evidence="1 2">
    <name type="scientific">Bacillus infantis</name>
    <dbReference type="NCBI Taxonomy" id="324767"/>
    <lineage>
        <taxon>Bacteria</taxon>
        <taxon>Bacillati</taxon>
        <taxon>Bacillota</taxon>
        <taxon>Bacilli</taxon>
        <taxon>Bacillales</taxon>
        <taxon>Bacillaceae</taxon>
        <taxon>Bacillus</taxon>
    </lineage>
</organism>
<reference evidence="1 2" key="1">
    <citation type="submission" date="2019-08" db="EMBL/GenBank/DDBJ databases">
        <title>Bacillus genomes from the desert of Cuatro Cienegas, Coahuila.</title>
        <authorList>
            <person name="Olmedo-Alvarez G."/>
        </authorList>
    </citation>
    <scope>NUCLEOTIDE SEQUENCE [LARGE SCALE GENOMIC DNA]</scope>
    <source>
        <strain evidence="1 2">CH446_14T</strain>
    </source>
</reference>
<dbReference type="Pfam" id="PF24741">
    <property type="entry name" value="AlkZ-rel"/>
    <property type="match status" value="1"/>
</dbReference>
<proteinExistence type="predicted"/>
<gene>
    <name evidence="1" type="ORF">FZD51_17635</name>
</gene>
<dbReference type="RefSeq" id="WP_148975975.1">
    <property type="nucleotide sequence ID" value="NZ_VTER01000009.1"/>
</dbReference>
<dbReference type="InterPro" id="IPR056298">
    <property type="entry name" value="AlkZ-rel"/>
</dbReference>
<protein>
    <submittedName>
        <fullName evidence="1">Uncharacterized protein</fullName>
    </submittedName>
</protein>
<evidence type="ECO:0000313" key="2">
    <source>
        <dbReference type="Proteomes" id="UP000322139"/>
    </source>
</evidence>
<name>A0A5D4R6K8_9BACI</name>